<evidence type="ECO:0000313" key="19">
    <source>
        <dbReference type="Proteomes" id="UP000030671"/>
    </source>
</evidence>
<evidence type="ECO:0000256" key="12">
    <source>
        <dbReference type="ARBA" id="ARBA00023026"/>
    </source>
</evidence>
<dbReference type="InParanoid" id="W4KF31"/>
<keyword evidence="5" id="KW-0964">Secreted</keyword>
<keyword evidence="14" id="KW-0325">Glycoprotein</keyword>
<dbReference type="Gene3D" id="3.40.50.200">
    <property type="entry name" value="Peptidase S8/S53 domain"/>
    <property type="match status" value="1"/>
</dbReference>
<evidence type="ECO:0000256" key="7">
    <source>
        <dbReference type="ARBA" id="ARBA00022723"/>
    </source>
</evidence>
<dbReference type="EMBL" id="KI925456">
    <property type="protein sequence ID" value="ETW83671.1"/>
    <property type="molecule type" value="Genomic_DNA"/>
</dbReference>
<comment type="subcellular location">
    <subcellularLocation>
        <location evidence="3">Secreted</location>
        <location evidence="3">Extracellular space</location>
    </subcellularLocation>
</comment>
<evidence type="ECO:0000256" key="16">
    <source>
        <dbReference type="SAM" id="SignalP"/>
    </source>
</evidence>
<dbReference type="HOGENOM" id="CLU_013783_3_0_1"/>
<keyword evidence="19" id="KW-1185">Reference proteome</keyword>
<feature type="binding site" evidence="15">
    <location>
        <position position="561"/>
    </location>
    <ligand>
        <name>Ca(2+)</name>
        <dbReference type="ChEBI" id="CHEBI:29108"/>
    </ligand>
</feature>
<evidence type="ECO:0000256" key="15">
    <source>
        <dbReference type="PROSITE-ProRule" id="PRU01032"/>
    </source>
</evidence>
<dbReference type="SUPFAM" id="SSF54897">
    <property type="entry name" value="Protease propeptides/inhibitors"/>
    <property type="match status" value="1"/>
</dbReference>
<evidence type="ECO:0000256" key="1">
    <source>
        <dbReference type="ARBA" id="ARBA00001910"/>
    </source>
</evidence>
<keyword evidence="10 15" id="KW-0720">Serine protease</keyword>
<dbReference type="InterPro" id="IPR030400">
    <property type="entry name" value="Sedolisin_dom"/>
</dbReference>
<dbReference type="STRING" id="747525.W4KF31"/>
<reference evidence="18 19" key="1">
    <citation type="journal article" date="2012" name="New Phytol.">
        <title>Insight into trade-off between wood decay and parasitism from the genome of a fungal forest pathogen.</title>
        <authorList>
            <person name="Olson A."/>
            <person name="Aerts A."/>
            <person name="Asiegbu F."/>
            <person name="Belbahri L."/>
            <person name="Bouzid O."/>
            <person name="Broberg A."/>
            <person name="Canback B."/>
            <person name="Coutinho P.M."/>
            <person name="Cullen D."/>
            <person name="Dalman K."/>
            <person name="Deflorio G."/>
            <person name="van Diepen L.T."/>
            <person name="Dunand C."/>
            <person name="Duplessis S."/>
            <person name="Durling M."/>
            <person name="Gonthier P."/>
            <person name="Grimwood J."/>
            <person name="Fossdal C.G."/>
            <person name="Hansson D."/>
            <person name="Henrissat B."/>
            <person name="Hietala A."/>
            <person name="Himmelstrand K."/>
            <person name="Hoffmeister D."/>
            <person name="Hogberg N."/>
            <person name="James T.Y."/>
            <person name="Karlsson M."/>
            <person name="Kohler A."/>
            <person name="Kues U."/>
            <person name="Lee Y.H."/>
            <person name="Lin Y.C."/>
            <person name="Lind M."/>
            <person name="Lindquist E."/>
            <person name="Lombard V."/>
            <person name="Lucas S."/>
            <person name="Lunden K."/>
            <person name="Morin E."/>
            <person name="Murat C."/>
            <person name="Park J."/>
            <person name="Raffaello T."/>
            <person name="Rouze P."/>
            <person name="Salamov A."/>
            <person name="Schmutz J."/>
            <person name="Solheim H."/>
            <person name="Stahlberg J."/>
            <person name="Velez H."/>
            <person name="de Vries R.P."/>
            <person name="Wiebenga A."/>
            <person name="Woodward S."/>
            <person name="Yakovlev I."/>
            <person name="Garbelotto M."/>
            <person name="Martin F."/>
            <person name="Grigoriev I.V."/>
            <person name="Stenlid J."/>
        </authorList>
    </citation>
    <scope>NUCLEOTIDE SEQUENCE [LARGE SCALE GENOMIC DNA]</scope>
    <source>
        <strain evidence="18 19">TC 32-1</strain>
    </source>
</reference>
<dbReference type="PANTHER" id="PTHR14218:SF15">
    <property type="entry name" value="TRIPEPTIDYL-PEPTIDASE 1"/>
    <property type="match status" value="1"/>
</dbReference>
<dbReference type="EC" id="3.4.14.10" evidence="4"/>
<evidence type="ECO:0000256" key="9">
    <source>
        <dbReference type="ARBA" id="ARBA00022801"/>
    </source>
</evidence>
<dbReference type="OrthoDB" id="409122at2759"/>
<feature type="binding site" evidence="15">
    <location>
        <position position="581"/>
    </location>
    <ligand>
        <name>Ca(2+)</name>
        <dbReference type="ChEBI" id="CHEBI:29108"/>
    </ligand>
</feature>
<protein>
    <recommendedName>
        <fullName evidence="4">tripeptidyl-peptidase II</fullName>
        <ecNumber evidence="4">3.4.14.10</ecNumber>
    </recommendedName>
</protein>
<proteinExistence type="predicted"/>
<dbReference type="PANTHER" id="PTHR14218">
    <property type="entry name" value="PROTEASE S8 TRIPEPTIDYL PEPTIDASE I CLN2"/>
    <property type="match status" value="1"/>
</dbReference>
<organism evidence="18 19">
    <name type="scientific">Heterobasidion irregulare (strain TC 32-1)</name>
    <dbReference type="NCBI Taxonomy" id="747525"/>
    <lineage>
        <taxon>Eukaryota</taxon>
        <taxon>Fungi</taxon>
        <taxon>Dikarya</taxon>
        <taxon>Basidiomycota</taxon>
        <taxon>Agaricomycotina</taxon>
        <taxon>Agaricomycetes</taxon>
        <taxon>Russulales</taxon>
        <taxon>Bondarzewiaceae</taxon>
        <taxon>Heterobasidion</taxon>
        <taxon>Heterobasidion annosum species complex</taxon>
    </lineage>
</organism>
<evidence type="ECO:0000256" key="3">
    <source>
        <dbReference type="ARBA" id="ARBA00004239"/>
    </source>
</evidence>
<feature type="binding site" evidence="15">
    <location>
        <position position="579"/>
    </location>
    <ligand>
        <name>Ca(2+)</name>
        <dbReference type="ChEBI" id="CHEBI:29108"/>
    </ligand>
</feature>
<dbReference type="InterPro" id="IPR015366">
    <property type="entry name" value="S53_propep"/>
</dbReference>
<dbReference type="AlphaFoldDB" id="W4KF31"/>
<dbReference type="GO" id="GO:0006508">
    <property type="term" value="P:proteolysis"/>
    <property type="evidence" value="ECO:0007669"/>
    <property type="project" value="UniProtKB-KW"/>
</dbReference>
<evidence type="ECO:0000256" key="14">
    <source>
        <dbReference type="ARBA" id="ARBA00023180"/>
    </source>
</evidence>
<evidence type="ECO:0000256" key="13">
    <source>
        <dbReference type="ARBA" id="ARBA00023145"/>
    </source>
</evidence>
<evidence type="ECO:0000256" key="5">
    <source>
        <dbReference type="ARBA" id="ARBA00022525"/>
    </source>
</evidence>
<evidence type="ECO:0000256" key="4">
    <source>
        <dbReference type="ARBA" id="ARBA00012462"/>
    </source>
</evidence>
<dbReference type="KEGG" id="hir:HETIRDRAFT_62310"/>
<keyword evidence="6 15" id="KW-0645">Protease</keyword>
<dbReference type="CDD" id="cd11377">
    <property type="entry name" value="Pro-peptidase_S53"/>
    <property type="match status" value="1"/>
</dbReference>
<keyword evidence="11 15" id="KW-0106">Calcium</keyword>
<feature type="chain" id="PRO_5004845404" description="tripeptidyl-peptidase II" evidence="16">
    <location>
        <begin position="20"/>
        <end position="601"/>
    </location>
</feature>
<feature type="signal peptide" evidence="16">
    <location>
        <begin position="1"/>
        <end position="19"/>
    </location>
</feature>
<comment type="catalytic activity">
    <reaction evidence="1">
        <text>Release of an N-terminal tripeptide from a polypeptide.</text>
        <dbReference type="EC" id="3.4.14.10"/>
    </reaction>
</comment>
<dbReference type="FunFam" id="3.40.50.200:FF:000015">
    <property type="entry name" value="Tripeptidyl peptidase A"/>
    <property type="match status" value="1"/>
</dbReference>
<evidence type="ECO:0000256" key="8">
    <source>
        <dbReference type="ARBA" id="ARBA00022729"/>
    </source>
</evidence>
<evidence type="ECO:0000313" key="18">
    <source>
        <dbReference type="EMBL" id="ETW83671.1"/>
    </source>
</evidence>
<dbReference type="GO" id="GO:0046872">
    <property type="term" value="F:metal ion binding"/>
    <property type="evidence" value="ECO:0007669"/>
    <property type="project" value="UniProtKB-UniRule"/>
</dbReference>
<comment type="function">
    <text evidence="2">Secreted tripeptidyl-peptidase which degrades proteins at acidic pHs and is involved in virulence.</text>
</comment>
<dbReference type="PROSITE" id="PS51695">
    <property type="entry name" value="SEDOLISIN"/>
    <property type="match status" value="1"/>
</dbReference>
<dbReference type="SMART" id="SM00944">
    <property type="entry name" value="Pro-kuma_activ"/>
    <property type="match status" value="1"/>
</dbReference>
<keyword evidence="7 15" id="KW-0479">Metal-binding</keyword>
<evidence type="ECO:0000259" key="17">
    <source>
        <dbReference type="PROSITE" id="PS51695"/>
    </source>
</evidence>
<dbReference type="SUPFAM" id="SSF52743">
    <property type="entry name" value="Subtilisin-like"/>
    <property type="match status" value="1"/>
</dbReference>
<dbReference type="Pfam" id="PF09286">
    <property type="entry name" value="Pro-kuma_activ"/>
    <property type="match status" value="1"/>
</dbReference>
<evidence type="ECO:0000256" key="10">
    <source>
        <dbReference type="ARBA" id="ARBA00022825"/>
    </source>
</evidence>
<feature type="binding site" evidence="15">
    <location>
        <position position="560"/>
    </location>
    <ligand>
        <name>Ca(2+)</name>
        <dbReference type="ChEBI" id="CHEBI:29108"/>
    </ligand>
</feature>
<dbReference type="eggNOG" id="ENOG502QR6D">
    <property type="taxonomic scope" value="Eukaryota"/>
</dbReference>
<sequence length="601" mass="64172">MLVLSPIPVLLALAALAAAAPRSTLKLKEHIDVPRNWVRVADAPAEHTIALRIALPQSNFDALEAHLYEASDPDHARYGQHLSKEEVERLVAPRPESLAAVQEWLAGHGIPKSACTHSPAKDWVKVDVPVSKAEAMLDTKYSVWQHTVDGDVLVRTTSYSLPEHLHAHVELIQPTTMFGRFRSARSLISVVEDAPESSALKSHVKIVDPASGTSVDASCNQTITISCIQQLYNAVGYVPQATKVNKIGITGYLEEYANFADLKSFYKDQRPEAVNSTFKVELINGGLDNQTLSAAGAEANLDVQFAYGISFPTPGTFWSTGGRPPFKADTDTPTDTNEPYTEWLDFVLSHPDLPQTVSTSYGDDEQTVPKSFAKRACKGFAQLGARGTSLMFSSGDGGVGDGDSNPATQSCFTNDGKNATKFIPLFPASCPFVTAVGGTQHFPEVAVSRFFSGGGFSNYFSRPAFQEKAVTGYLSALPKGTYKGLFNPAGRGIPDVAAQGDFFRIFLSGQAVLIGGTSASSPTFAGVVSLLNDARLARGLPSLGWLNPLLYSKGVAGLNDITVGHNSGCGTTGFNVTKGWDPVTGLGTPNFGKLKDIVLSV</sequence>
<name>W4KF31_HETIT</name>
<accession>W4KF31</accession>
<dbReference type="RefSeq" id="XP_009543253.1">
    <property type="nucleotide sequence ID" value="XM_009544958.1"/>
</dbReference>
<dbReference type="CDD" id="cd04056">
    <property type="entry name" value="Peptidases_S53"/>
    <property type="match status" value="1"/>
</dbReference>
<comment type="cofactor">
    <cofactor evidence="15">
        <name>Ca(2+)</name>
        <dbReference type="ChEBI" id="CHEBI:29108"/>
    </cofactor>
    <text evidence="15">Binds 1 Ca(2+) ion per subunit.</text>
</comment>
<keyword evidence="12" id="KW-0843">Virulence</keyword>
<gene>
    <name evidence="18" type="ORF">HETIRDRAFT_62310</name>
</gene>
<dbReference type="InterPro" id="IPR036852">
    <property type="entry name" value="Peptidase_S8/S53_dom_sf"/>
</dbReference>
<dbReference type="PROSITE" id="PS00138">
    <property type="entry name" value="SUBTILASE_SER"/>
    <property type="match status" value="1"/>
</dbReference>
<dbReference type="InterPro" id="IPR050819">
    <property type="entry name" value="Tripeptidyl-peptidase_I"/>
</dbReference>
<keyword evidence="8 16" id="KW-0732">Signal</keyword>
<dbReference type="GO" id="GO:0008240">
    <property type="term" value="F:tripeptidyl-peptidase activity"/>
    <property type="evidence" value="ECO:0007669"/>
    <property type="project" value="UniProtKB-EC"/>
</dbReference>
<dbReference type="GO" id="GO:0005576">
    <property type="term" value="C:extracellular region"/>
    <property type="evidence" value="ECO:0007669"/>
    <property type="project" value="UniProtKB-SubCell"/>
</dbReference>
<keyword evidence="13" id="KW-0865">Zymogen</keyword>
<feature type="active site" description="Charge relay system" evidence="15">
    <location>
        <position position="518"/>
    </location>
</feature>
<dbReference type="InterPro" id="IPR023828">
    <property type="entry name" value="Peptidase_S8_Ser-AS"/>
</dbReference>
<evidence type="ECO:0000256" key="11">
    <source>
        <dbReference type="ARBA" id="ARBA00022837"/>
    </source>
</evidence>
<feature type="active site" description="Charge relay system" evidence="15">
    <location>
        <position position="298"/>
    </location>
</feature>
<evidence type="ECO:0000256" key="2">
    <source>
        <dbReference type="ARBA" id="ARBA00002451"/>
    </source>
</evidence>
<dbReference type="Proteomes" id="UP000030671">
    <property type="component" value="Unassembled WGS sequence"/>
</dbReference>
<keyword evidence="9 15" id="KW-0378">Hydrolase</keyword>
<dbReference type="GO" id="GO:0004252">
    <property type="term" value="F:serine-type endopeptidase activity"/>
    <property type="evidence" value="ECO:0007669"/>
    <property type="project" value="UniProtKB-UniRule"/>
</dbReference>
<dbReference type="GeneID" id="20678595"/>
<feature type="domain" description="Peptidase S53" evidence="17">
    <location>
        <begin position="222"/>
        <end position="601"/>
    </location>
</feature>
<evidence type="ECO:0000256" key="6">
    <source>
        <dbReference type="ARBA" id="ARBA00022670"/>
    </source>
</evidence>
<feature type="active site" description="Charge relay system" evidence="15">
    <location>
        <position position="302"/>
    </location>
</feature>